<evidence type="ECO:0000313" key="1">
    <source>
        <dbReference type="EMBL" id="MPC92070.1"/>
    </source>
</evidence>
<evidence type="ECO:0000313" key="2">
    <source>
        <dbReference type="Proteomes" id="UP000324222"/>
    </source>
</evidence>
<organism evidence="1 2">
    <name type="scientific">Portunus trituberculatus</name>
    <name type="common">Swimming crab</name>
    <name type="synonym">Neptunus trituberculatus</name>
    <dbReference type="NCBI Taxonomy" id="210409"/>
    <lineage>
        <taxon>Eukaryota</taxon>
        <taxon>Metazoa</taxon>
        <taxon>Ecdysozoa</taxon>
        <taxon>Arthropoda</taxon>
        <taxon>Crustacea</taxon>
        <taxon>Multicrustacea</taxon>
        <taxon>Malacostraca</taxon>
        <taxon>Eumalacostraca</taxon>
        <taxon>Eucarida</taxon>
        <taxon>Decapoda</taxon>
        <taxon>Pleocyemata</taxon>
        <taxon>Brachyura</taxon>
        <taxon>Eubrachyura</taxon>
        <taxon>Portunoidea</taxon>
        <taxon>Portunidae</taxon>
        <taxon>Portuninae</taxon>
        <taxon>Portunus</taxon>
    </lineage>
</organism>
<dbReference type="AlphaFoldDB" id="A0A5B7J5T6"/>
<dbReference type="EMBL" id="VSRR010090023">
    <property type="protein sequence ID" value="MPC92070.1"/>
    <property type="molecule type" value="Genomic_DNA"/>
</dbReference>
<reference evidence="1 2" key="1">
    <citation type="submission" date="2019-05" db="EMBL/GenBank/DDBJ databases">
        <title>Another draft genome of Portunus trituberculatus and its Hox gene families provides insights of decapod evolution.</title>
        <authorList>
            <person name="Jeong J.-H."/>
            <person name="Song I."/>
            <person name="Kim S."/>
            <person name="Choi T."/>
            <person name="Kim D."/>
            <person name="Ryu S."/>
            <person name="Kim W."/>
        </authorList>
    </citation>
    <scope>NUCLEOTIDE SEQUENCE [LARGE SCALE GENOMIC DNA]</scope>
    <source>
        <tissue evidence="1">Muscle</tissue>
    </source>
</reference>
<protein>
    <submittedName>
        <fullName evidence="1">Uncharacterized protein</fullName>
    </submittedName>
</protein>
<gene>
    <name evidence="1" type="ORF">E2C01_087142</name>
</gene>
<sequence>MPDTKHLKRINPSFHLTHSSLTHLCTPEEATCAERRVQLTDGAAPPQLLHRRLPRLAMQTFTVTPSWFPRR</sequence>
<keyword evidence="2" id="KW-1185">Reference proteome</keyword>
<name>A0A5B7J5T6_PORTR</name>
<proteinExistence type="predicted"/>
<accession>A0A5B7J5T6</accession>
<dbReference type="Proteomes" id="UP000324222">
    <property type="component" value="Unassembled WGS sequence"/>
</dbReference>
<comment type="caution">
    <text evidence="1">The sequence shown here is derived from an EMBL/GenBank/DDBJ whole genome shotgun (WGS) entry which is preliminary data.</text>
</comment>